<dbReference type="OrthoDB" id="4294304at2759"/>
<dbReference type="Proteomes" id="UP000177622">
    <property type="component" value="Unassembled WGS sequence"/>
</dbReference>
<dbReference type="EMBL" id="LXJU01000002">
    <property type="protein sequence ID" value="OGE57358.1"/>
    <property type="molecule type" value="Genomic_DNA"/>
</dbReference>
<comment type="caution">
    <text evidence="1">The sequence shown here is derived from an EMBL/GenBank/DDBJ whole genome shotgun (WGS) entry which is preliminary data.</text>
</comment>
<organism evidence="1 2">
    <name type="scientific">Penicillium arizonense</name>
    <dbReference type="NCBI Taxonomy" id="1835702"/>
    <lineage>
        <taxon>Eukaryota</taxon>
        <taxon>Fungi</taxon>
        <taxon>Dikarya</taxon>
        <taxon>Ascomycota</taxon>
        <taxon>Pezizomycotina</taxon>
        <taxon>Eurotiomycetes</taxon>
        <taxon>Eurotiomycetidae</taxon>
        <taxon>Eurotiales</taxon>
        <taxon>Aspergillaceae</taxon>
        <taxon>Penicillium</taxon>
    </lineage>
</organism>
<gene>
    <name evidence="1" type="ORF">PENARI_c002G08499</name>
</gene>
<keyword evidence="2" id="KW-1185">Reference proteome</keyword>
<accession>A0A1F5LW26</accession>
<sequence length="132" mass="15292">MSYSTPEWPQDILDRVKAAYHEPTQRERTAEFPIPYKFVVFNENPDMSEPEIEGIFDTLEEANEAALADFRDSYPDFLGQQRDMSNVYEKGTKQEQENEIVWEISPRGELKLVATEASMGEQFLVWVEAHGN</sequence>
<evidence type="ECO:0000313" key="2">
    <source>
        <dbReference type="Proteomes" id="UP000177622"/>
    </source>
</evidence>
<dbReference type="RefSeq" id="XP_022492783.1">
    <property type="nucleotide sequence ID" value="XM_022627725.1"/>
</dbReference>
<dbReference type="AlphaFoldDB" id="A0A1F5LW26"/>
<protein>
    <submittedName>
        <fullName evidence="1">Uncharacterized protein</fullName>
    </submittedName>
</protein>
<proteinExistence type="predicted"/>
<dbReference type="GeneID" id="34572459"/>
<evidence type="ECO:0000313" key="1">
    <source>
        <dbReference type="EMBL" id="OGE57358.1"/>
    </source>
</evidence>
<name>A0A1F5LW26_PENAI</name>
<reference evidence="1 2" key="1">
    <citation type="journal article" date="2016" name="Sci. Rep.">
        <title>Penicillium arizonense, a new, genome sequenced fungal species, reveals a high chemical diversity in secreted metabolites.</title>
        <authorList>
            <person name="Grijseels S."/>
            <person name="Nielsen J.C."/>
            <person name="Randelovic M."/>
            <person name="Nielsen J."/>
            <person name="Nielsen K.F."/>
            <person name="Workman M."/>
            <person name="Frisvad J.C."/>
        </authorList>
    </citation>
    <scope>NUCLEOTIDE SEQUENCE [LARGE SCALE GENOMIC DNA]</scope>
    <source>
        <strain evidence="1 2">CBS 141311</strain>
    </source>
</reference>